<evidence type="ECO:0000259" key="1">
    <source>
        <dbReference type="Pfam" id="PF18899"/>
    </source>
</evidence>
<proteinExistence type="predicted"/>
<keyword evidence="3" id="KW-1185">Reference proteome</keyword>
<comment type="caution">
    <text evidence="2">The sequence shown here is derived from an EMBL/GenBank/DDBJ whole genome shotgun (WGS) entry which is preliminary data.</text>
</comment>
<feature type="domain" description="DUF5655" evidence="1">
    <location>
        <begin position="28"/>
        <end position="133"/>
    </location>
</feature>
<dbReference type="Pfam" id="PF18899">
    <property type="entry name" value="DUF5655"/>
    <property type="match status" value="1"/>
</dbReference>
<dbReference type="EMBL" id="BAAANY010000042">
    <property type="protein sequence ID" value="GAA1718529.1"/>
    <property type="molecule type" value="Genomic_DNA"/>
</dbReference>
<organism evidence="2 3">
    <name type="scientific">Fodinicola feengrottensis</name>
    <dbReference type="NCBI Taxonomy" id="435914"/>
    <lineage>
        <taxon>Bacteria</taxon>
        <taxon>Bacillati</taxon>
        <taxon>Actinomycetota</taxon>
        <taxon>Actinomycetes</taxon>
        <taxon>Mycobacteriales</taxon>
        <taxon>Fodinicola</taxon>
    </lineage>
</organism>
<protein>
    <submittedName>
        <fullName evidence="2">DUF5655 domain-containing protein</fullName>
    </submittedName>
</protein>
<dbReference type="RefSeq" id="WP_163568303.1">
    <property type="nucleotide sequence ID" value="NZ_BAAANY010000042.1"/>
</dbReference>
<accession>A0ABN2J5N0</accession>
<evidence type="ECO:0000313" key="3">
    <source>
        <dbReference type="Proteomes" id="UP001500618"/>
    </source>
</evidence>
<reference evidence="2 3" key="1">
    <citation type="journal article" date="2019" name="Int. J. Syst. Evol. Microbiol.">
        <title>The Global Catalogue of Microorganisms (GCM) 10K type strain sequencing project: providing services to taxonomists for standard genome sequencing and annotation.</title>
        <authorList>
            <consortium name="The Broad Institute Genomics Platform"/>
            <consortium name="The Broad Institute Genome Sequencing Center for Infectious Disease"/>
            <person name="Wu L."/>
            <person name="Ma J."/>
        </authorList>
    </citation>
    <scope>NUCLEOTIDE SEQUENCE [LARGE SCALE GENOMIC DNA]</scope>
    <source>
        <strain evidence="2 3">JCM 14718</strain>
    </source>
</reference>
<dbReference type="InterPro" id="IPR043714">
    <property type="entry name" value="DUF5655"/>
</dbReference>
<dbReference type="Proteomes" id="UP001500618">
    <property type="component" value="Unassembled WGS sequence"/>
</dbReference>
<name>A0ABN2J5N0_9ACTN</name>
<evidence type="ECO:0000313" key="2">
    <source>
        <dbReference type="EMBL" id="GAA1718529.1"/>
    </source>
</evidence>
<gene>
    <name evidence="2" type="ORF">GCM10009765_78690</name>
</gene>
<sequence length="137" mass="15638">MPRWTCPHCDREFGRTRQSHVCVPGGTVEDTFAPWPARYLDIYRALESHLTSLGPLHADAVKVGVFLKTDRTIAEVRPRARALSLDLVLLRTVDHPRISRHLRTGDRTIHIIKLTSLDDVDNELLEWLTEAYLTATD</sequence>